<dbReference type="AlphaFoldDB" id="A0A0J6D0W5"/>
<dbReference type="STRING" id="157733.AB986_06825"/>
<dbReference type="GeneID" id="301327775"/>
<dbReference type="RefSeq" id="WP_048310129.1">
    <property type="nucleotide sequence ID" value="NZ_CP119526.1"/>
</dbReference>
<dbReference type="OrthoDB" id="2970653at2"/>
<protein>
    <submittedName>
        <fullName evidence="1">Uncharacterized protein</fullName>
    </submittedName>
</protein>
<reference evidence="1" key="1">
    <citation type="submission" date="2015-06" db="EMBL/GenBank/DDBJ databases">
        <authorList>
            <person name="Liu B."/>
            <person name="Wang J."/>
            <person name="Zhu Y."/>
            <person name="Liu G."/>
            <person name="Chen Q."/>
            <person name="Zheng C."/>
            <person name="Che J."/>
            <person name="Ge C."/>
            <person name="Shi H."/>
            <person name="Pan Z."/>
            <person name="Liu X."/>
        </authorList>
    </citation>
    <scope>NUCLEOTIDE SEQUENCE [LARGE SCALE GENOMIC DNA]</scope>
    <source>
        <strain evidence="1">DSM 16346</strain>
    </source>
</reference>
<keyword evidence="2" id="KW-1185">Reference proteome</keyword>
<accession>A0A0J6D0W5</accession>
<gene>
    <name evidence="1" type="ORF">AB986_06825</name>
</gene>
<evidence type="ECO:0000313" key="2">
    <source>
        <dbReference type="Proteomes" id="UP000035996"/>
    </source>
</evidence>
<organism evidence="1 2">
    <name type="scientific">Guptibacillus hwajinpoensis</name>
    <dbReference type="NCBI Taxonomy" id="208199"/>
    <lineage>
        <taxon>Bacteria</taxon>
        <taxon>Bacillati</taxon>
        <taxon>Bacillota</taxon>
        <taxon>Bacilli</taxon>
        <taxon>Bacillales</taxon>
        <taxon>Guptibacillaceae</taxon>
        <taxon>Guptibacillus</taxon>
    </lineage>
</organism>
<evidence type="ECO:0000313" key="1">
    <source>
        <dbReference type="EMBL" id="KMM38958.1"/>
    </source>
</evidence>
<name>A0A0J6D0W5_9BACL</name>
<proteinExistence type="predicted"/>
<dbReference type="EMBL" id="LELK01000001">
    <property type="protein sequence ID" value="KMM38958.1"/>
    <property type="molecule type" value="Genomic_DNA"/>
</dbReference>
<comment type="caution">
    <text evidence="1">The sequence shown here is derived from an EMBL/GenBank/DDBJ whole genome shotgun (WGS) entry which is preliminary data.</text>
</comment>
<dbReference type="Proteomes" id="UP000035996">
    <property type="component" value="Unassembled WGS sequence"/>
</dbReference>
<sequence length="64" mass="7741">MEKELETFKWELNRLTRDMSEFVHSYEKLDDGQKRSVADNYPFTSDLHDLKNMLAKWNDTVNKM</sequence>